<keyword evidence="2" id="KW-1185">Reference proteome</keyword>
<reference evidence="1 2" key="1">
    <citation type="journal article" date="2019" name="PLoS Negl. Trop. Dis.">
        <title>Whole genome sequencing of Entamoeba nuttalli reveals mammalian host-related molecular signatures and a novel octapeptide-repeat surface protein.</title>
        <authorList>
            <person name="Tanaka M."/>
            <person name="Makiuchi T."/>
            <person name="Komiyama T."/>
            <person name="Shiina T."/>
            <person name="Osaki K."/>
            <person name="Tachibana H."/>
        </authorList>
    </citation>
    <scope>NUCLEOTIDE SEQUENCE [LARGE SCALE GENOMIC DNA]</scope>
    <source>
        <strain evidence="1 2">P19-061405</strain>
    </source>
</reference>
<evidence type="ECO:0000313" key="2">
    <source>
        <dbReference type="Proteomes" id="UP001628156"/>
    </source>
</evidence>
<comment type="caution">
    <text evidence="1">The sequence shown here is derived from an EMBL/GenBank/DDBJ whole genome shotgun (WGS) entry which is preliminary data.</text>
</comment>
<protein>
    <submittedName>
        <fullName evidence="1">Uncharacterized protein</fullName>
    </submittedName>
</protein>
<gene>
    <name evidence="1" type="ORF">ENUP19_0374G0004</name>
</gene>
<sequence length="555" mass="64274">MSKVKLELPFMMNVLLYIQDFRTVTHFFQISKKCQESGIGLRVNPLFDYNVVRNNVYYSYFIVNSNDHVRSFIDKLFLYFPNIETLQLHPKQLTSLTEEQFNKVERIRVNFNNCFSLEKITQKWGSKLTSIKMNQIISNNQMEGFDYSGYQKANTLQIEADCINETILKMQDLNHLIIFVESETSWLCLKDILQIIKKGSFRVSVIFGDKNKWGSHSLTDKDKSITIDTIIKTFPLYHFFVKNTRLYPVECYPFFPIESSSQFDYSKSVITKHQEWFNEKYLPTKLKLAFGSLTNEYFGCAELNVDLTPFNCLTSLEICQKAKSYTLPTCLKKLKITGILIDVLIPNIDTVKVTSLRIFQFMPFIDKMKYLQELKLDKIHCKFTSPSTLTKLVIKNKFKKEVILNSGLKELSLPQLPGKLIFPSSLTSLTTPYLLDNGINNCYLQSLSLGNLSYLIDSMIPKTVTQISCGIVESISLTKTTQLKELFFVLFVKRKKYCLNKIDLPSSINQLTIWVNNHDNIDVNQFRSDMGDYFVGIKSLILDGDFIDDLLTFDE</sequence>
<dbReference type="EMBL" id="BAAFRS010000374">
    <property type="protein sequence ID" value="GAB1228102.1"/>
    <property type="molecule type" value="Genomic_DNA"/>
</dbReference>
<dbReference type="Proteomes" id="UP001628156">
    <property type="component" value="Unassembled WGS sequence"/>
</dbReference>
<name>A0ABQ0DZ18_9EUKA</name>
<organism evidence="1 2">
    <name type="scientific">Entamoeba nuttalli</name>
    <dbReference type="NCBI Taxonomy" id="412467"/>
    <lineage>
        <taxon>Eukaryota</taxon>
        <taxon>Amoebozoa</taxon>
        <taxon>Evosea</taxon>
        <taxon>Archamoebae</taxon>
        <taxon>Mastigamoebida</taxon>
        <taxon>Entamoebidae</taxon>
        <taxon>Entamoeba</taxon>
    </lineage>
</organism>
<accession>A0ABQ0DZ18</accession>
<evidence type="ECO:0000313" key="1">
    <source>
        <dbReference type="EMBL" id="GAB1228102.1"/>
    </source>
</evidence>
<proteinExistence type="predicted"/>